<dbReference type="EMBL" id="JAUTDP010000006">
    <property type="protein sequence ID" value="KAK3398801.1"/>
    <property type="molecule type" value="Genomic_DNA"/>
</dbReference>
<dbReference type="SUPFAM" id="SSF47336">
    <property type="entry name" value="ACP-like"/>
    <property type="match status" value="1"/>
</dbReference>
<dbReference type="InterPro" id="IPR000873">
    <property type="entry name" value="AMP-dep_synth/lig_dom"/>
</dbReference>
<reference evidence="2" key="1">
    <citation type="journal article" date="2023" name="Mol. Phylogenet. Evol.">
        <title>Genome-scale phylogeny and comparative genomics of the fungal order Sordariales.</title>
        <authorList>
            <person name="Hensen N."/>
            <person name="Bonometti L."/>
            <person name="Westerberg I."/>
            <person name="Brannstrom I.O."/>
            <person name="Guillou S."/>
            <person name="Cros-Aarteil S."/>
            <person name="Calhoun S."/>
            <person name="Haridas S."/>
            <person name="Kuo A."/>
            <person name="Mondo S."/>
            <person name="Pangilinan J."/>
            <person name="Riley R."/>
            <person name="LaButti K."/>
            <person name="Andreopoulos B."/>
            <person name="Lipzen A."/>
            <person name="Chen C."/>
            <person name="Yan M."/>
            <person name="Daum C."/>
            <person name="Ng V."/>
            <person name="Clum A."/>
            <person name="Steindorff A."/>
            <person name="Ohm R.A."/>
            <person name="Martin F."/>
            <person name="Silar P."/>
            <person name="Natvig D.O."/>
            <person name="Lalanne C."/>
            <person name="Gautier V."/>
            <person name="Ament-Velasquez S.L."/>
            <person name="Kruys A."/>
            <person name="Hutchinson M.I."/>
            <person name="Powell A.J."/>
            <person name="Barry K."/>
            <person name="Miller A.N."/>
            <person name="Grigoriev I.V."/>
            <person name="Debuchy R."/>
            <person name="Gladieux P."/>
            <person name="Hiltunen Thoren M."/>
            <person name="Johannesson H."/>
        </authorList>
    </citation>
    <scope>NUCLEOTIDE SEQUENCE</scope>
    <source>
        <strain evidence="2">FGSC 1904</strain>
    </source>
</reference>
<dbReference type="PANTHER" id="PTHR24096">
    <property type="entry name" value="LONG-CHAIN-FATTY-ACID--COA LIGASE"/>
    <property type="match status" value="1"/>
</dbReference>
<sequence length="962" mass="106284">MAPLPNNVFDVLLQAAQDTPDKGLSIYPKGQTKAAPTRITYLQLLHEAVALSRLLRGIPGVGPETIVLLHLDDHEDNVLWLWATIAAGLVPAMSTPFTNDLEQRRKHLVHLQEMLKDPVVITHRRLVHEFAVAEGSMQIVTVEDLHKHHQGEEMDMDVDDLPSVHSLNATTKTSNDLLALMLTSGSTGHAKAVRLCHNQVITALFGKSRFHSTTSRDVFLNWIGMDHVANLTEIHLHAMFLGADQVHVHAIDLLAQPMMFVHLIDRHRVSYTFAPNFFLASVRKVLEAFFASVSGSGSDKADPLPDLSSLRALISGGEANSTALASVLSDLFGRLGAQRHFLRPGFGMTETCAGSIYGTKCPTFDLAHGREFTSLGRCIPGMSMRVTRDGISGPLQANEVGGLEVKGGNVFEGYFNNPEATASSSSSDGWFITGDLAFIDDGGNLHLVGREKETIIINGVKYFPHEIEGAIEDASIQGVTPSFTAVFPHRPQNADSETLVVVYLPSYEVDDVQTRLNARNAVRDVVMKHCMARPYKIIPLESVFLPKTALGKLSRAKLRKAFEAGVYREAIELDEKLIARAQGSDQLVQPSTENELVLHDIFSEVFGVPPAEIGIHTNVYDLGCSSVELFKLKWAIQSRPQFPNAIPVTTMIRNPTIASLLSAMDTTRTEYNPVVVLRSGGSKAPLWLVHPGVGEVLVFLNLAKQITDRPIYALRARGFDGEPFFGSMDEMVGTYLQAMRKTQPQGPYAIAGYSYGGTITFEMAKVLLNQDGANAVPFLAVFDQPPHIKQRMRHGRDWIGVLLTLVRFFDLLPDAESEANFKRAAAAMTNLSAGSRAPSDEERERLVELLLQHMAVDRLEEYGLDKERLARWTSLALNSHAIARDYEPSDRVPVLEVFYGEPIADVAPSKDEWLEKKLSRWADFVNDIRFHEVQGHHYTLLAPEHVDSFAKTFVSRLAGRGL</sequence>
<dbReference type="Gene3D" id="3.40.50.12780">
    <property type="entry name" value="N-terminal domain of ligase-like"/>
    <property type="match status" value="1"/>
</dbReference>
<organism evidence="2 3">
    <name type="scientific">Sordaria brevicollis</name>
    <dbReference type="NCBI Taxonomy" id="83679"/>
    <lineage>
        <taxon>Eukaryota</taxon>
        <taxon>Fungi</taxon>
        <taxon>Dikarya</taxon>
        <taxon>Ascomycota</taxon>
        <taxon>Pezizomycotina</taxon>
        <taxon>Sordariomycetes</taxon>
        <taxon>Sordariomycetidae</taxon>
        <taxon>Sordariales</taxon>
        <taxon>Sordariaceae</taxon>
        <taxon>Sordaria</taxon>
    </lineage>
</organism>
<dbReference type="PANTHER" id="PTHR24096:SF267">
    <property type="entry name" value="MALONATE--COA LIGASE ACSF3, MITOCHONDRIAL"/>
    <property type="match status" value="1"/>
</dbReference>
<protein>
    <recommendedName>
        <fullName evidence="1">Carrier domain-containing protein</fullName>
    </recommendedName>
</protein>
<dbReference type="InterPro" id="IPR042099">
    <property type="entry name" value="ANL_N_sf"/>
</dbReference>
<proteinExistence type="predicted"/>
<dbReference type="Gene3D" id="1.10.1200.10">
    <property type="entry name" value="ACP-like"/>
    <property type="match status" value="1"/>
</dbReference>
<dbReference type="InterPro" id="IPR020845">
    <property type="entry name" value="AMP-binding_CS"/>
</dbReference>
<dbReference type="InterPro" id="IPR036736">
    <property type="entry name" value="ACP-like_sf"/>
</dbReference>
<dbReference type="PROSITE" id="PS00455">
    <property type="entry name" value="AMP_BINDING"/>
    <property type="match status" value="1"/>
</dbReference>
<dbReference type="SUPFAM" id="SSF56801">
    <property type="entry name" value="Acetyl-CoA synthetase-like"/>
    <property type="match status" value="1"/>
</dbReference>
<dbReference type="AlphaFoldDB" id="A0AAE0PF75"/>
<evidence type="ECO:0000313" key="3">
    <source>
        <dbReference type="Proteomes" id="UP001281003"/>
    </source>
</evidence>
<dbReference type="Pfam" id="PF00550">
    <property type="entry name" value="PP-binding"/>
    <property type="match status" value="1"/>
</dbReference>
<dbReference type="GO" id="GO:0006633">
    <property type="term" value="P:fatty acid biosynthetic process"/>
    <property type="evidence" value="ECO:0007669"/>
    <property type="project" value="TreeGrafter"/>
</dbReference>
<evidence type="ECO:0000313" key="2">
    <source>
        <dbReference type="EMBL" id="KAK3398801.1"/>
    </source>
</evidence>
<dbReference type="Gene3D" id="3.30.300.30">
    <property type="match status" value="1"/>
</dbReference>
<dbReference type="Pfam" id="PF00975">
    <property type="entry name" value="Thioesterase"/>
    <property type="match status" value="1"/>
</dbReference>
<dbReference type="Gene3D" id="3.40.50.1820">
    <property type="entry name" value="alpha/beta hydrolase"/>
    <property type="match status" value="1"/>
</dbReference>
<feature type="domain" description="Carrier" evidence="1">
    <location>
        <begin position="589"/>
        <end position="668"/>
    </location>
</feature>
<dbReference type="GO" id="GO:0031957">
    <property type="term" value="F:very long-chain fatty acid-CoA ligase activity"/>
    <property type="evidence" value="ECO:0007669"/>
    <property type="project" value="TreeGrafter"/>
</dbReference>
<dbReference type="SUPFAM" id="SSF53474">
    <property type="entry name" value="alpha/beta-Hydrolases"/>
    <property type="match status" value="1"/>
</dbReference>
<gene>
    <name evidence="2" type="ORF">B0T20DRAFT_479547</name>
</gene>
<dbReference type="InterPro" id="IPR009081">
    <property type="entry name" value="PP-bd_ACP"/>
</dbReference>
<dbReference type="InterPro" id="IPR045851">
    <property type="entry name" value="AMP-bd_C_sf"/>
</dbReference>
<keyword evidence="3" id="KW-1185">Reference proteome</keyword>
<evidence type="ECO:0000259" key="1">
    <source>
        <dbReference type="PROSITE" id="PS50075"/>
    </source>
</evidence>
<accession>A0AAE0PF75</accession>
<name>A0AAE0PF75_SORBR</name>
<dbReference type="Proteomes" id="UP001281003">
    <property type="component" value="Unassembled WGS sequence"/>
</dbReference>
<reference evidence="2" key="2">
    <citation type="submission" date="2023-07" db="EMBL/GenBank/DDBJ databases">
        <authorList>
            <consortium name="Lawrence Berkeley National Laboratory"/>
            <person name="Haridas S."/>
            <person name="Hensen N."/>
            <person name="Bonometti L."/>
            <person name="Westerberg I."/>
            <person name="Brannstrom I.O."/>
            <person name="Guillou S."/>
            <person name="Cros-Aarteil S."/>
            <person name="Calhoun S."/>
            <person name="Kuo A."/>
            <person name="Mondo S."/>
            <person name="Pangilinan J."/>
            <person name="Riley R."/>
            <person name="LaButti K."/>
            <person name="Andreopoulos B."/>
            <person name="Lipzen A."/>
            <person name="Chen C."/>
            <person name="Yanf M."/>
            <person name="Daum C."/>
            <person name="Ng V."/>
            <person name="Clum A."/>
            <person name="Steindorff A."/>
            <person name="Ohm R."/>
            <person name="Martin F."/>
            <person name="Silar P."/>
            <person name="Natvig D."/>
            <person name="Lalanne C."/>
            <person name="Gautier V."/>
            <person name="Ament-velasquez S.L."/>
            <person name="Kruys A."/>
            <person name="Hutchinson M.I."/>
            <person name="Powell A.J."/>
            <person name="Barry K."/>
            <person name="Miller A.N."/>
            <person name="Grigoriev I.V."/>
            <person name="Debuchy R."/>
            <person name="Gladieux P."/>
            <person name="Thoren M.H."/>
            <person name="Johannesson H."/>
        </authorList>
    </citation>
    <scope>NUCLEOTIDE SEQUENCE</scope>
    <source>
        <strain evidence="2">FGSC 1904</strain>
    </source>
</reference>
<dbReference type="InterPro" id="IPR001031">
    <property type="entry name" value="Thioesterase"/>
</dbReference>
<comment type="caution">
    <text evidence="2">The sequence shown here is derived from an EMBL/GenBank/DDBJ whole genome shotgun (WGS) entry which is preliminary data.</text>
</comment>
<dbReference type="Pfam" id="PF00501">
    <property type="entry name" value="AMP-binding"/>
    <property type="match status" value="1"/>
</dbReference>
<dbReference type="InterPro" id="IPR029058">
    <property type="entry name" value="AB_hydrolase_fold"/>
</dbReference>
<dbReference type="PROSITE" id="PS50075">
    <property type="entry name" value="CARRIER"/>
    <property type="match status" value="1"/>
</dbReference>